<dbReference type="EMBL" id="NMUH01000351">
    <property type="protein sequence ID" value="MQL77465.1"/>
    <property type="molecule type" value="Genomic_DNA"/>
</dbReference>
<accession>A0A843U247</accession>
<feature type="domain" description="ARID" evidence="3">
    <location>
        <begin position="170"/>
        <end position="262"/>
    </location>
</feature>
<evidence type="ECO:0000256" key="1">
    <source>
        <dbReference type="ARBA" id="ARBA00023242"/>
    </source>
</evidence>
<protein>
    <recommendedName>
        <fullName evidence="7">AT-rich interactive domain-containing protein 2</fullName>
    </recommendedName>
</protein>
<comment type="caution">
    <text evidence="5">The sequence shown here is derived from an EMBL/GenBank/DDBJ whole genome shotgun (WGS) entry which is preliminary data.</text>
</comment>
<dbReference type="OrthoDB" id="1938591at2759"/>
<dbReference type="Proteomes" id="UP000652761">
    <property type="component" value="Unassembled WGS sequence"/>
</dbReference>
<evidence type="ECO:0000259" key="4">
    <source>
        <dbReference type="PROSITE" id="PS51156"/>
    </source>
</evidence>
<dbReference type="InterPro" id="IPR000949">
    <property type="entry name" value="ELM2_dom"/>
</dbReference>
<evidence type="ECO:0000259" key="3">
    <source>
        <dbReference type="PROSITE" id="PS51011"/>
    </source>
</evidence>
<evidence type="ECO:0008006" key="7">
    <source>
        <dbReference type="Google" id="ProtNLM"/>
    </source>
</evidence>
<dbReference type="AlphaFoldDB" id="A0A843U247"/>
<keyword evidence="1" id="KW-0539">Nucleus</keyword>
<proteinExistence type="predicted"/>
<dbReference type="CDD" id="cd16100">
    <property type="entry name" value="ARID"/>
    <property type="match status" value="1"/>
</dbReference>
<evidence type="ECO:0000313" key="5">
    <source>
        <dbReference type="EMBL" id="MQL77465.1"/>
    </source>
</evidence>
<dbReference type="SMART" id="SM01189">
    <property type="entry name" value="ELM2"/>
    <property type="match status" value="1"/>
</dbReference>
<dbReference type="InterPro" id="IPR036431">
    <property type="entry name" value="ARID_dom_sf"/>
</dbReference>
<keyword evidence="6" id="KW-1185">Reference proteome</keyword>
<dbReference type="InterPro" id="IPR001606">
    <property type="entry name" value="ARID_dom"/>
</dbReference>
<dbReference type="PROSITE" id="PS51156">
    <property type="entry name" value="ELM2"/>
    <property type="match status" value="1"/>
</dbReference>
<dbReference type="SMART" id="SM00501">
    <property type="entry name" value="BRIGHT"/>
    <property type="match status" value="1"/>
</dbReference>
<gene>
    <name evidence="5" type="ORF">Taro_009879</name>
</gene>
<evidence type="ECO:0000313" key="6">
    <source>
        <dbReference type="Proteomes" id="UP000652761"/>
    </source>
</evidence>
<dbReference type="PROSITE" id="PS51011">
    <property type="entry name" value="ARID"/>
    <property type="match status" value="1"/>
</dbReference>
<dbReference type="PANTHER" id="PTHR46410:SF1">
    <property type="entry name" value="AT-RICH INTERACTIVE DOMAIN-CONTAINING PROTEIN 1"/>
    <property type="match status" value="1"/>
</dbReference>
<feature type="region of interest" description="Disordered" evidence="2">
    <location>
        <begin position="1"/>
        <end position="20"/>
    </location>
</feature>
<feature type="region of interest" description="Disordered" evidence="2">
    <location>
        <begin position="61"/>
        <end position="85"/>
    </location>
</feature>
<feature type="compositionally biased region" description="Basic and acidic residues" evidence="2">
    <location>
        <begin position="64"/>
        <end position="76"/>
    </location>
</feature>
<evidence type="ECO:0000256" key="2">
    <source>
        <dbReference type="SAM" id="MobiDB-lite"/>
    </source>
</evidence>
<feature type="region of interest" description="Disordered" evidence="2">
    <location>
        <begin position="472"/>
        <end position="493"/>
    </location>
</feature>
<feature type="domain" description="ELM2" evidence="4">
    <location>
        <begin position="512"/>
        <end position="553"/>
    </location>
</feature>
<dbReference type="GO" id="GO:0003677">
    <property type="term" value="F:DNA binding"/>
    <property type="evidence" value="ECO:0007669"/>
    <property type="project" value="InterPro"/>
</dbReference>
<feature type="region of interest" description="Disordered" evidence="2">
    <location>
        <begin position="265"/>
        <end position="288"/>
    </location>
</feature>
<dbReference type="Pfam" id="PF01388">
    <property type="entry name" value="ARID"/>
    <property type="match status" value="1"/>
</dbReference>
<dbReference type="InterPro" id="IPR001005">
    <property type="entry name" value="SANT/Myb"/>
</dbReference>
<dbReference type="SUPFAM" id="SSF46774">
    <property type="entry name" value="ARID-like"/>
    <property type="match status" value="1"/>
</dbReference>
<reference evidence="5" key="1">
    <citation type="submission" date="2017-07" db="EMBL/GenBank/DDBJ databases">
        <title>Taro Niue Genome Assembly and Annotation.</title>
        <authorList>
            <person name="Atibalentja N."/>
            <person name="Keating K."/>
            <person name="Fields C.J."/>
        </authorList>
    </citation>
    <scope>NUCLEOTIDE SEQUENCE</scope>
    <source>
        <strain evidence="5">Niue_2</strain>
        <tissue evidence="5">Leaf</tissue>
    </source>
</reference>
<organism evidence="5 6">
    <name type="scientific">Colocasia esculenta</name>
    <name type="common">Wild taro</name>
    <name type="synonym">Arum esculentum</name>
    <dbReference type="NCBI Taxonomy" id="4460"/>
    <lineage>
        <taxon>Eukaryota</taxon>
        <taxon>Viridiplantae</taxon>
        <taxon>Streptophyta</taxon>
        <taxon>Embryophyta</taxon>
        <taxon>Tracheophyta</taxon>
        <taxon>Spermatophyta</taxon>
        <taxon>Magnoliopsida</taxon>
        <taxon>Liliopsida</taxon>
        <taxon>Araceae</taxon>
        <taxon>Aroideae</taxon>
        <taxon>Colocasieae</taxon>
        <taxon>Colocasia</taxon>
    </lineage>
</organism>
<dbReference type="CDD" id="cd00167">
    <property type="entry name" value="SANT"/>
    <property type="match status" value="1"/>
</dbReference>
<sequence>MESDLESPLPPSTPSTTSIDLSIRGSEQAKVQNQNKKCPNSTSHAALISLPPARPLDYLLISRPESESSGEKERERKTRRARARTLRHAAPVEAIGRGLLRRTAGALAFPPKPRGSFRYESSSPMTGTPRSLLFSVDVVDVLRRLHRAGFCLDLDAPGDGEAGLSPEKMGAFFERTVYLLFEENHRKGESVVRPFPAMLGDGRTVDLFRLYSAVRGKGGYRSVTAAGSWGLVAGETGLDASLGSALKLIYAKYLGVLDRRLREASRREGGGSAGRAEDGESFFGKDGEGNGGWFRGVLNQKGGGGEGTPSSKKEHAWAWLKGCRLKEQLDNGREGDDVVVIETVDGRAKSPCLKRKRECESLAGVLDWLRAVAKNPGSPIGSTQLDRSESKYLEVAKPLSQALLLREALVANLAYTWVHDVPLSQKRQKVHPSIYDDSPDTDVINEKSRCSQRIISLKKKLQVASLSGAAIVPNGESDKDSIETESEGINDKQYSRDHNLSHVAGIYGKQQKCVRIGPEHQANVPEWTGRGSSDDMNSEEFLGKRIWPLERKEQKPGIKQDLVGRGRRGTCSCVHRGTVKCARFHVAEKRFLLKRELGSAFYSMGFHHMGEEVSLTWTKEEEQKFKATVHQNPPLSTSFWEMVSVCFPFKTTQSLVRYYFNVFILQQRSYQNRVTPEEIDSDDDESELSFLSDAFGRNAGEIRNPKPIVCVQNAQCMSLDELSDTDNT</sequence>
<dbReference type="SMART" id="SM01014">
    <property type="entry name" value="ARID"/>
    <property type="match status" value="1"/>
</dbReference>
<dbReference type="Gene3D" id="1.10.150.60">
    <property type="entry name" value="ARID DNA-binding domain"/>
    <property type="match status" value="1"/>
</dbReference>
<name>A0A843U247_COLES</name>
<dbReference type="PANTHER" id="PTHR46410">
    <property type="entry name" value="AT-RICH INTERACTIVE DOMAIN-CONTAINING PROTEIN 2"/>
    <property type="match status" value="1"/>
</dbReference>